<protein>
    <submittedName>
        <fullName evidence="2">Uncharacterized protein</fullName>
    </submittedName>
</protein>
<feature type="transmembrane region" description="Helical" evidence="1">
    <location>
        <begin position="213"/>
        <end position="237"/>
    </location>
</feature>
<dbReference type="PANTHER" id="PTHR37305">
    <property type="entry name" value="INTEGRAL MEMBRANE PROTEIN-RELATED"/>
    <property type="match status" value="1"/>
</dbReference>
<dbReference type="Proteomes" id="UP000260649">
    <property type="component" value="Unassembled WGS sequence"/>
</dbReference>
<name>A0A3E2B1N7_9FIRM</name>
<proteinExistence type="predicted"/>
<feature type="transmembrane region" description="Helical" evidence="1">
    <location>
        <begin position="324"/>
        <end position="343"/>
    </location>
</feature>
<organism evidence="2 3">
    <name type="scientific">Evtepia gabavorous</name>
    <dbReference type="NCBI Taxonomy" id="2211183"/>
    <lineage>
        <taxon>Bacteria</taxon>
        <taxon>Bacillati</taxon>
        <taxon>Bacillota</taxon>
        <taxon>Clostridia</taxon>
        <taxon>Eubacteriales</taxon>
        <taxon>Evtepia</taxon>
    </lineage>
</organism>
<keyword evidence="1" id="KW-0812">Transmembrane</keyword>
<evidence type="ECO:0000313" key="2">
    <source>
        <dbReference type="EMBL" id="RFT05899.1"/>
    </source>
</evidence>
<dbReference type="EMBL" id="QQRQ01000023">
    <property type="protein sequence ID" value="RFT05899.1"/>
    <property type="molecule type" value="Genomic_DNA"/>
</dbReference>
<comment type="caution">
    <text evidence="2">The sequence shown here is derived from an EMBL/GenBank/DDBJ whole genome shotgun (WGS) entry which is preliminary data.</text>
</comment>
<sequence>MAELYRFELKKCLQQKVLWITGGILLLCLCLWGAAACLQTTDSGLRGEEIIRLHREGGAALAGETVDQDMLDQFRPAYEKMVFAGDARELMGCIDIYEFLGHVLDTAASAEILAVDQQMLYDRLEDKLRTEAEKGSATEQAASYWQSKVQQQLSQPLVYGGYHEGWSQMASLMKVMTFLEVLFLSVALSGMFPQEAQHRTDQLILSSRRGRTALYTGKLLAGLTVGVGFGLLLLATLLGVTGLVYGLEGFGVSALFTLLMPLGASIGQVTLILFGAFLAAAAVTSLAAMVLSQVTRNSVATMGILVGILLLTTLITAVPESPRLLSVLWYLLPSNFVSLQGAFRYDLLSVGGLSLTTWQVTPVVYLLLTALLALGGRRLYRRCQVGAR</sequence>
<dbReference type="OrthoDB" id="1700423at2"/>
<dbReference type="GeneID" id="97996116"/>
<accession>A0A3E2B1N7</accession>
<feature type="transmembrane region" description="Helical" evidence="1">
    <location>
        <begin position="271"/>
        <end position="292"/>
    </location>
</feature>
<evidence type="ECO:0000313" key="3">
    <source>
        <dbReference type="Proteomes" id="UP000260649"/>
    </source>
</evidence>
<feature type="transmembrane region" description="Helical" evidence="1">
    <location>
        <begin position="243"/>
        <end position="264"/>
    </location>
</feature>
<evidence type="ECO:0000256" key="1">
    <source>
        <dbReference type="SAM" id="Phobius"/>
    </source>
</evidence>
<feature type="transmembrane region" description="Helical" evidence="1">
    <location>
        <begin position="298"/>
        <end position="317"/>
    </location>
</feature>
<keyword evidence="3" id="KW-1185">Reference proteome</keyword>
<feature type="transmembrane region" description="Helical" evidence="1">
    <location>
        <begin position="17"/>
        <end position="35"/>
    </location>
</feature>
<gene>
    <name evidence="2" type="ORF">DV520_10250</name>
</gene>
<dbReference type="PANTHER" id="PTHR37305:SF1">
    <property type="entry name" value="MEMBRANE PROTEIN"/>
    <property type="match status" value="1"/>
</dbReference>
<feature type="transmembrane region" description="Helical" evidence="1">
    <location>
        <begin position="363"/>
        <end position="380"/>
    </location>
</feature>
<feature type="transmembrane region" description="Helical" evidence="1">
    <location>
        <begin position="172"/>
        <end position="192"/>
    </location>
</feature>
<keyword evidence="1" id="KW-1133">Transmembrane helix</keyword>
<dbReference type="RefSeq" id="WP_117142651.1">
    <property type="nucleotide sequence ID" value="NZ_CAKXKJ010000001.1"/>
</dbReference>
<dbReference type="AlphaFoldDB" id="A0A3E2B1N7"/>
<keyword evidence="1" id="KW-0472">Membrane</keyword>
<reference evidence="2 3" key="1">
    <citation type="submission" date="2018-07" db="EMBL/GenBank/DDBJ databases">
        <title>GABA Modulating Bacteria of the Human Gut Microbiota.</title>
        <authorList>
            <person name="Strandwitz P."/>
            <person name="Kim K.H."/>
            <person name="Terekhova D."/>
            <person name="Liu J.K."/>
            <person name="Sharma A."/>
            <person name="Levering J."/>
            <person name="Mcdonald D."/>
            <person name="Dietrich D."/>
            <person name="Ramadhar T.R."/>
            <person name="Lekbua A."/>
            <person name="Mroue N."/>
            <person name="Liston C."/>
            <person name="Stewart E.J."/>
            <person name="Dubin M.J."/>
            <person name="Zengler K."/>
            <person name="Knight R."/>
            <person name="Gilbert J.A."/>
            <person name="Clardy J."/>
            <person name="Lewis K."/>
        </authorList>
    </citation>
    <scope>NUCLEOTIDE SEQUENCE [LARGE SCALE GENOMIC DNA]</scope>
    <source>
        <strain evidence="2 3">KLE1738</strain>
    </source>
</reference>